<reference evidence="4" key="1">
    <citation type="submission" date="2022-12" db="EMBL/GenBank/DDBJ databases">
        <title>Marinomonas 15G1-11 sp. nov, isolated from marine algae.</title>
        <authorList>
            <person name="Butt M."/>
            <person name="Choi D.G."/>
            <person name="Kim J.M."/>
            <person name="Lee J.K."/>
            <person name="Baek J.H."/>
            <person name="Jeon C.O."/>
        </authorList>
    </citation>
    <scope>NUCLEOTIDE SEQUENCE</scope>
    <source>
        <strain evidence="4">15G1-11</strain>
    </source>
</reference>
<dbReference type="RefSeq" id="WP_269126460.1">
    <property type="nucleotide sequence ID" value="NZ_JAPUBN010000018.1"/>
</dbReference>
<dbReference type="Pfam" id="PF06445">
    <property type="entry name" value="GyrI-like"/>
    <property type="match status" value="1"/>
</dbReference>
<gene>
    <name evidence="4" type="ORF">O1D97_13850</name>
</gene>
<organism evidence="4 5">
    <name type="scientific">Marinomonas phaeophyticola</name>
    <dbReference type="NCBI Taxonomy" id="3004091"/>
    <lineage>
        <taxon>Bacteria</taxon>
        <taxon>Pseudomonadati</taxon>
        <taxon>Pseudomonadota</taxon>
        <taxon>Gammaproteobacteria</taxon>
        <taxon>Oceanospirillales</taxon>
        <taxon>Oceanospirillaceae</taxon>
        <taxon>Marinomonas</taxon>
    </lineage>
</organism>
<dbReference type="SUPFAM" id="SSF55136">
    <property type="entry name" value="Probable bacterial effector-binding domain"/>
    <property type="match status" value="1"/>
</dbReference>
<keyword evidence="5" id="KW-1185">Reference proteome</keyword>
<protein>
    <submittedName>
        <fullName evidence="4">GyrI-like domain-containing protein</fullName>
    </submittedName>
</protein>
<keyword evidence="2" id="KW-0804">Transcription</keyword>
<dbReference type="InterPro" id="IPR010499">
    <property type="entry name" value="AraC_E-bd"/>
</dbReference>
<accession>A0ABT4JWB1</accession>
<keyword evidence="1" id="KW-0805">Transcription regulation</keyword>
<feature type="domain" description="HTH araC/xylS-type" evidence="3">
    <location>
        <begin position="1"/>
        <end position="42"/>
    </location>
</feature>
<evidence type="ECO:0000256" key="2">
    <source>
        <dbReference type="ARBA" id="ARBA00023163"/>
    </source>
</evidence>
<dbReference type="Gene3D" id="3.20.80.10">
    <property type="entry name" value="Regulatory factor, effector binding domain"/>
    <property type="match status" value="1"/>
</dbReference>
<evidence type="ECO:0000313" key="4">
    <source>
        <dbReference type="EMBL" id="MCZ2722663.1"/>
    </source>
</evidence>
<dbReference type="InterPro" id="IPR011256">
    <property type="entry name" value="Reg_factor_effector_dom_sf"/>
</dbReference>
<dbReference type="InterPro" id="IPR018060">
    <property type="entry name" value="HTH_AraC"/>
</dbReference>
<dbReference type="Gene3D" id="1.10.10.60">
    <property type="entry name" value="Homeodomain-like"/>
    <property type="match status" value="1"/>
</dbReference>
<dbReference type="EMBL" id="JAPUBN010000018">
    <property type="protein sequence ID" value="MCZ2722663.1"/>
    <property type="molecule type" value="Genomic_DNA"/>
</dbReference>
<dbReference type="SMART" id="SM00871">
    <property type="entry name" value="AraC_E_bind"/>
    <property type="match status" value="1"/>
</dbReference>
<evidence type="ECO:0000256" key="1">
    <source>
        <dbReference type="ARBA" id="ARBA00023015"/>
    </source>
</evidence>
<comment type="caution">
    <text evidence="4">The sequence shown here is derived from an EMBL/GenBank/DDBJ whole genome shotgun (WGS) entry which is preliminary data.</text>
</comment>
<dbReference type="PANTHER" id="PTHR40055">
    <property type="entry name" value="TRANSCRIPTIONAL REGULATOR YGIV-RELATED"/>
    <property type="match status" value="1"/>
</dbReference>
<dbReference type="SUPFAM" id="SSF46689">
    <property type="entry name" value="Homeodomain-like"/>
    <property type="match status" value="1"/>
</dbReference>
<name>A0ABT4JWB1_9GAMM</name>
<proteinExistence type="predicted"/>
<evidence type="ECO:0000313" key="5">
    <source>
        <dbReference type="Proteomes" id="UP001149719"/>
    </source>
</evidence>
<evidence type="ECO:0000259" key="3">
    <source>
        <dbReference type="PROSITE" id="PS01124"/>
    </source>
</evidence>
<dbReference type="PROSITE" id="PS01124">
    <property type="entry name" value="HTH_ARAC_FAMILY_2"/>
    <property type="match status" value="1"/>
</dbReference>
<dbReference type="InterPro" id="IPR050908">
    <property type="entry name" value="SmbC-like"/>
</dbReference>
<sequence length="217" mass="25390">MVFQEDKSIINIAMTARFEYPESFSRAFKKRFFQSPTEFRNQPNWLLWHQAYQPIENRMEQMMDVKITQLETINVAVLEHHGAAEKVMETAGKFIQWRKQTGLSPVLTSRTFGIIYHDPDEVPADAFRFDIAGEVNEPIEQNDFSVVNKQIAGGRYAVIRHLGSHDHLGKAVYYLYGTWLPQSGEELRDEPCFFHYQNFFPEVEEHQLITDVYLPIN</sequence>
<dbReference type="InterPro" id="IPR029442">
    <property type="entry name" value="GyrI-like"/>
</dbReference>
<dbReference type="PANTHER" id="PTHR40055:SF1">
    <property type="entry name" value="TRANSCRIPTIONAL REGULATOR YGIV-RELATED"/>
    <property type="match status" value="1"/>
</dbReference>
<dbReference type="InterPro" id="IPR009057">
    <property type="entry name" value="Homeodomain-like_sf"/>
</dbReference>
<dbReference type="Proteomes" id="UP001149719">
    <property type="component" value="Unassembled WGS sequence"/>
</dbReference>